<dbReference type="PROSITE" id="PS51257">
    <property type="entry name" value="PROKAR_LIPOPROTEIN"/>
    <property type="match status" value="1"/>
</dbReference>
<keyword evidence="1" id="KW-0732">Signal</keyword>
<name>E6S6C5_INTC7</name>
<proteinExistence type="predicted"/>
<dbReference type="HOGENOM" id="CLU_849349_0_0_11"/>
<dbReference type="Proteomes" id="UP000008914">
    <property type="component" value="Chromosome"/>
</dbReference>
<dbReference type="AlphaFoldDB" id="E6S6C5"/>
<accession>E6S6C5</accession>
<evidence type="ECO:0000313" key="3">
    <source>
        <dbReference type="Proteomes" id="UP000008914"/>
    </source>
</evidence>
<dbReference type="EMBL" id="CP002343">
    <property type="protein sequence ID" value="ADU48914.1"/>
    <property type="molecule type" value="Genomic_DNA"/>
</dbReference>
<evidence type="ECO:0008006" key="4">
    <source>
        <dbReference type="Google" id="ProtNLM"/>
    </source>
</evidence>
<feature type="signal peptide" evidence="1">
    <location>
        <begin position="1"/>
        <end position="28"/>
    </location>
</feature>
<dbReference type="eggNOG" id="ENOG5032R7D">
    <property type="taxonomic scope" value="Bacteria"/>
</dbReference>
<evidence type="ECO:0000256" key="1">
    <source>
        <dbReference type="SAM" id="SignalP"/>
    </source>
</evidence>
<keyword evidence="3" id="KW-1185">Reference proteome</keyword>
<organism evidence="2 3">
    <name type="scientific">Intrasporangium calvum (strain ATCC 23552 / DSM 43043 / JCM 3097 / NBRC 12989 / NCIMB 10167 / NRRL B-3866 / 7 KIP)</name>
    <dbReference type="NCBI Taxonomy" id="710696"/>
    <lineage>
        <taxon>Bacteria</taxon>
        <taxon>Bacillati</taxon>
        <taxon>Actinomycetota</taxon>
        <taxon>Actinomycetes</taxon>
        <taxon>Micrococcales</taxon>
        <taxon>Intrasporangiaceae</taxon>
        <taxon>Intrasporangium</taxon>
    </lineage>
</organism>
<dbReference type="RefSeq" id="WP_013493228.1">
    <property type="nucleotide sequence ID" value="NC_014830.1"/>
</dbReference>
<gene>
    <name evidence="2" type="ordered locus">Intca_2407</name>
</gene>
<protein>
    <recommendedName>
        <fullName evidence="4">Lipoprotein</fullName>
    </recommendedName>
</protein>
<feature type="chain" id="PRO_5003208939" description="Lipoprotein" evidence="1">
    <location>
        <begin position="29"/>
        <end position="327"/>
    </location>
</feature>
<evidence type="ECO:0000313" key="2">
    <source>
        <dbReference type="EMBL" id="ADU48914.1"/>
    </source>
</evidence>
<dbReference type="KEGG" id="ica:Intca_2407"/>
<reference evidence="2 3" key="1">
    <citation type="journal article" date="2010" name="Stand. Genomic Sci.">
        <title>Complete genome sequence of Intrasporangium calvum type strain (7 KIP).</title>
        <authorList>
            <person name="Del Rio T.G."/>
            <person name="Chertkov O."/>
            <person name="Yasawong M."/>
            <person name="Lucas S."/>
            <person name="Deshpande S."/>
            <person name="Cheng J.F."/>
            <person name="Detter C."/>
            <person name="Tapia R."/>
            <person name="Han C."/>
            <person name="Goodwin L."/>
            <person name="Pitluck S."/>
            <person name="Liolios K."/>
            <person name="Ivanova N."/>
            <person name="Mavromatis K."/>
            <person name="Pati A."/>
            <person name="Chen A."/>
            <person name="Palaniappan K."/>
            <person name="Land M."/>
            <person name="Hauser L."/>
            <person name="Chang Y.J."/>
            <person name="Jeffries C.D."/>
            <person name="Rohde M."/>
            <person name="Pukall R."/>
            <person name="Sikorski J."/>
            <person name="Goker M."/>
            <person name="Woyke T."/>
            <person name="Bristow J."/>
            <person name="Eisen J.A."/>
            <person name="Markowitz V."/>
            <person name="Hugenholtz P."/>
            <person name="Kyrpides N.C."/>
            <person name="Klenk H.P."/>
            <person name="Lapidus A."/>
        </authorList>
    </citation>
    <scope>NUCLEOTIDE SEQUENCE [LARGE SCALE GENOMIC DNA]</scope>
    <source>
        <strain evidence="3">ATCC 23552 / DSM 43043 / JCM 3097 / NBRC 12989 / 7 KIP</strain>
    </source>
</reference>
<sequence length="327" mass="32993">MPRPASPRRALLAALASLAVLSACTGNADEGVASQPTPAVAATAATSTAEARLVAAVAALEDTSPAGVAAREAAFTGPALESAHAWAKTLPAKTAQQQADAELSTTGAKVLGISRIGDEPRQILVQTTLEKTKAAVLALLVAEAPAAEFKVAAITPMLAEARVDELDPTSIGSGAIGDGAGLAAAPADVLQAFADSVAFPDPKQTTLLVEDPLTAQLRQSARAQDKAVSASGSFTQSHEPKGVIGGLRLKSGDGAIVFGTVVRTDSIALRRASQLTPSKDFTRLTGIKRITSEASLTSNQIIALVIPTSGAARIVAAADQLVAGTGR</sequence>
<dbReference type="STRING" id="710696.Intca_2407"/>